<dbReference type="SUPFAM" id="SSF46955">
    <property type="entry name" value="Putative DNA-binding domain"/>
    <property type="match status" value="1"/>
</dbReference>
<dbReference type="Gene3D" id="1.10.1660.10">
    <property type="match status" value="1"/>
</dbReference>
<name>A0ABQ5NFW3_9BACI</name>
<dbReference type="EMBL" id="BRZA01000001">
    <property type="protein sequence ID" value="GLC87170.1"/>
    <property type="molecule type" value="Genomic_DNA"/>
</dbReference>
<dbReference type="Proteomes" id="UP001065593">
    <property type="component" value="Unassembled WGS sequence"/>
</dbReference>
<dbReference type="InterPro" id="IPR009061">
    <property type="entry name" value="DNA-bd_dom_put_sf"/>
</dbReference>
<evidence type="ECO:0000313" key="2">
    <source>
        <dbReference type="Proteomes" id="UP001065593"/>
    </source>
</evidence>
<accession>A0ABQ5NFW3</accession>
<sequence>MRQVHDVKAFILPFVQHDPLFLIIQQQANLEELLYEDAYLVEIDEAKHYSIAQVAEWLGITIAMLRYYMKPFEAYIFEQSTHQQLTLSAIIKLRMILLLKDKYRVKGLKELLRMNEADQCIQQQIVATTTVTEDVTQQVNILGQVLQQMIETGLFHFTPSDGQDNIHIAINDQFLTQYMQQHMVTLQKEHTQGLVQKIRARHIENEVMLSLRIEALQQFATQYKVSFWTKIFRAAQLNMEKEQFVLRYISQHLTNRLESALSRYYAP</sequence>
<proteinExistence type="predicted"/>
<evidence type="ECO:0000313" key="1">
    <source>
        <dbReference type="EMBL" id="GLC87170.1"/>
    </source>
</evidence>
<organism evidence="1 2">
    <name type="scientific">Lysinibacillus piscis</name>
    <dbReference type="NCBI Taxonomy" id="2518931"/>
    <lineage>
        <taxon>Bacteria</taxon>
        <taxon>Bacillati</taxon>
        <taxon>Bacillota</taxon>
        <taxon>Bacilli</taxon>
        <taxon>Bacillales</taxon>
        <taxon>Bacillaceae</taxon>
        <taxon>Lysinibacillus</taxon>
    </lineage>
</organism>
<comment type="caution">
    <text evidence="1">The sequence shown here is derived from an EMBL/GenBank/DDBJ whole genome shotgun (WGS) entry which is preliminary data.</text>
</comment>
<gene>
    <name evidence="1" type="ORF">LYSBPC_02970</name>
</gene>
<reference evidence="1" key="1">
    <citation type="submission" date="2022-08" db="EMBL/GenBank/DDBJ databases">
        <title>Draft genome sequence of Lysinibacillus sp. strain KH24.</title>
        <authorList>
            <person name="Kanbe H."/>
            <person name="Itoh H."/>
        </authorList>
    </citation>
    <scope>NUCLEOTIDE SEQUENCE</scope>
    <source>
        <strain evidence="1">KH24</strain>
    </source>
</reference>
<dbReference type="RefSeq" id="WP_264986900.1">
    <property type="nucleotide sequence ID" value="NZ_BRZA01000001.1"/>
</dbReference>
<keyword evidence="2" id="KW-1185">Reference proteome</keyword>
<protein>
    <submittedName>
        <fullName evidence="1">Uncharacterized protein</fullName>
    </submittedName>
</protein>